<dbReference type="NCBIfam" id="TIGR02679">
    <property type="entry name" value="TIGR02679 family protein"/>
    <property type="match status" value="1"/>
</dbReference>
<reference evidence="4 5" key="1">
    <citation type="journal article" date="2014" name="BMC Microbiol.">
        <title>The oxygen-independent metabolism of cyclic monoterpenes in Castellaniella defragrans 65Phen.</title>
        <authorList>
            <person name="Petasch J."/>
            <person name="Disch E.M."/>
            <person name="Markert S."/>
            <person name="Becher D."/>
            <person name="Schweder T."/>
            <person name="Huttel B."/>
            <person name="Reinhardt R."/>
            <person name="Harder J."/>
        </authorList>
    </citation>
    <scope>NUCLEOTIDE SEQUENCE [LARGE SCALE GENOMIC DNA]</scope>
    <source>
        <strain evidence="4">65Phen</strain>
    </source>
</reference>
<organism evidence="4 5">
    <name type="scientific">Castellaniella defragrans (strain DSM 12143 / CCUG 39792 / 65Phen)</name>
    <name type="common">Alcaligenes defragrans</name>
    <dbReference type="NCBI Taxonomy" id="1437824"/>
    <lineage>
        <taxon>Bacteria</taxon>
        <taxon>Pseudomonadati</taxon>
        <taxon>Pseudomonadota</taxon>
        <taxon>Betaproteobacteria</taxon>
        <taxon>Burkholderiales</taxon>
        <taxon>Alcaligenaceae</taxon>
        <taxon>Castellaniella</taxon>
    </lineage>
</organism>
<evidence type="ECO:0000256" key="1">
    <source>
        <dbReference type="SAM" id="MobiDB-lite"/>
    </source>
</evidence>
<dbReference type="InterPro" id="IPR024466">
    <property type="entry name" value="CHP02679_N"/>
</dbReference>
<dbReference type="HOGENOM" id="CLU_035709_0_0_4"/>
<dbReference type="KEGG" id="cdn:BN940_10806"/>
<protein>
    <recommendedName>
        <fullName evidence="6">TIGR02679 family protein</fullName>
    </recommendedName>
</protein>
<feature type="region of interest" description="Disordered" evidence="1">
    <location>
        <begin position="213"/>
        <end position="237"/>
    </location>
</feature>
<evidence type="ECO:0000313" key="5">
    <source>
        <dbReference type="Proteomes" id="UP000019805"/>
    </source>
</evidence>
<evidence type="ECO:0000259" key="2">
    <source>
        <dbReference type="Pfam" id="PF09664"/>
    </source>
</evidence>
<dbReference type="Pfam" id="PF09664">
    <property type="entry name" value="DUF2399"/>
    <property type="match status" value="1"/>
</dbReference>
<evidence type="ECO:0000259" key="3">
    <source>
        <dbReference type="Pfam" id="PF11796"/>
    </source>
</evidence>
<dbReference type="eggNOG" id="COG4924">
    <property type="taxonomic scope" value="Bacteria"/>
</dbReference>
<dbReference type="PATRIC" id="fig|1437824.5.peg.2140"/>
<keyword evidence="5" id="KW-1185">Reference proteome</keyword>
<feature type="domain" description="DUF2399" evidence="2">
    <location>
        <begin position="279"/>
        <end position="431"/>
    </location>
</feature>
<dbReference type="STRING" id="1437824.BN940_10806"/>
<dbReference type="EMBL" id="HG916765">
    <property type="protein sequence ID" value="CDM24621.1"/>
    <property type="molecule type" value="Genomic_DNA"/>
</dbReference>
<proteinExistence type="predicted"/>
<name>W8X4U6_CASD6</name>
<dbReference type="RefSeq" id="WP_084330638.1">
    <property type="nucleotide sequence ID" value="NZ_HG916765.1"/>
</dbReference>
<evidence type="ECO:0000313" key="4">
    <source>
        <dbReference type="EMBL" id="CDM24621.1"/>
    </source>
</evidence>
<feature type="compositionally biased region" description="Basic and acidic residues" evidence="1">
    <location>
        <begin position="222"/>
        <end position="237"/>
    </location>
</feature>
<evidence type="ECO:0008006" key="6">
    <source>
        <dbReference type="Google" id="ProtNLM"/>
    </source>
</evidence>
<sequence length="439" mass="47810">MSDDAMLPPDPHDEPPDSRLQRLLGSDALAPLRQRLRQYFERIGPDAAASTLRLAGLDPAAHTALCQLTGRPVRLARSMTLDIPRLDAALRAAGLADSLRSALERLDGPIVYKTRQRLELQARWAAAITSARVCPLLRAWLDTPSARPLLKRLSRVPERAAPLLDAADRVLRALPAQGQPRSQLAASLLGDAHALDAGRPAATLVLAAWRHHEQRHPTNRTAADDAETRRKEEGAEERRRDVWARAGVLVNELARPALFLNLPVADPAPAPGRPGEPSYLSLRQLLRTPPAWAVADWAVHICENPNFLAIAADRLGARCAPLVCTDGMPSAAQRILLDQLHTAGARLLYHGDFDWPGIGIANFVIRTWNAAPWRMGTRDYEAAAGTATHLRHELGTAPIDADWDPMLASAMRKHGTAIAEEAVATALLEDLCIPGTEEN</sequence>
<dbReference type="Pfam" id="PF11796">
    <property type="entry name" value="DUF3323"/>
    <property type="match status" value="1"/>
</dbReference>
<feature type="domain" description="Conserved hypothetical protein CHP02679 N terminus" evidence="3">
    <location>
        <begin position="49"/>
        <end position="263"/>
    </location>
</feature>
<dbReference type="InterPro" id="IPR024465">
    <property type="entry name" value="DUF2399"/>
</dbReference>
<accession>W8X4U6</accession>
<gene>
    <name evidence="4" type="ORF">BN940_10806</name>
</gene>
<dbReference type="InterPro" id="IPR013495">
    <property type="entry name" value="CHP02679"/>
</dbReference>
<dbReference type="AlphaFoldDB" id="W8X4U6"/>
<dbReference type="Proteomes" id="UP000019805">
    <property type="component" value="Chromosome"/>
</dbReference>